<proteinExistence type="predicted"/>
<evidence type="ECO:0000313" key="2">
    <source>
        <dbReference type="Proteomes" id="UP000366872"/>
    </source>
</evidence>
<dbReference type="RefSeq" id="WP_136078275.1">
    <property type="nucleotide sequence ID" value="NZ_CAAHFG010000001.1"/>
</dbReference>
<accession>A0A6C2TY21</accession>
<evidence type="ECO:0000313" key="1">
    <source>
        <dbReference type="EMBL" id="VGO12628.1"/>
    </source>
</evidence>
<dbReference type="AlphaFoldDB" id="A0A6C2TY21"/>
<keyword evidence="2" id="KW-1185">Reference proteome</keyword>
<name>A0A6C2TY21_PONDE</name>
<reference evidence="1 2" key="1">
    <citation type="submission" date="2019-04" db="EMBL/GenBank/DDBJ databases">
        <authorList>
            <person name="Van Vliet M D."/>
        </authorList>
    </citation>
    <scope>NUCLEOTIDE SEQUENCE [LARGE SCALE GENOMIC DNA]</scope>
    <source>
        <strain evidence="1 2">F1</strain>
    </source>
</reference>
<organism evidence="1 2">
    <name type="scientific">Pontiella desulfatans</name>
    <dbReference type="NCBI Taxonomy" id="2750659"/>
    <lineage>
        <taxon>Bacteria</taxon>
        <taxon>Pseudomonadati</taxon>
        <taxon>Kiritimatiellota</taxon>
        <taxon>Kiritimatiellia</taxon>
        <taxon>Kiritimatiellales</taxon>
        <taxon>Pontiellaceae</taxon>
        <taxon>Pontiella</taxon>
    </lineage>
</organism>
<dbReference type="EMBL" id="CAAHFG010000001">
    <property type="protein sequence ID" value="VGO12628.1"/>
    <property type="molecule type" value="Genomic_DNA"/>
</dbReference>
<dbReference type="Proteomes" id="UP000366872">
    <property type="component" value="Unassembled WGS sequence"/>
</dbReference>
<gene>
    <name evidence="1" type="ORF">PDESU_01181</name>
</gene>
<protein>
    <submittedName>
        <fullName evidence="1">Uncharacterized protein</fullName>
    </submittedName>
</protein>
<sequence>MTINDAQELIRTAVRFFQTETKTLTPQGVILHSLKLEEHDKEAFVIPVSFSEITSHDKWTLKTNDSSVSEVIRRMQDKMTSEGFERRAEILFTTSRHFLIVIIGTENIATYQTRSYASVTLRFSGVGKNDIPTYRRGDALIIEGSSQIKGWVYLFAIDNQRKLSAVYPGEGKCSQIRISARQGVPWSKRINDELPHDLYFAGKGKGMERFLIVVVNTDTDEGMDKPVPVSCAHVRGLYPLPVLFAHEVKMRGVERTEPSLVTFDELEPEQIAIGTLDYYYEG</sequence>